<gene>
    <name evidence="2" type="ORF">GCHA_0342</name>
</gene>
<evidence type="ECO:0000313" key="2">
    <source>
        <dbReference type="EMBL" id="GAC08306.1"/>
    </source>
</evidence>
<accession>A0AAV3UT76</accession>
<evidence type="ECO:0008006" key="4">
    <source>
        <dbReference type="Google" id="ProtNLM"/>
    </source>
</evidence>
<name>A0AAV3UT76_9ALTE</name>
<dbReference type="Gene3D" id="1.20.1600.10">
    <property type="entry name" value="Outer membrane efflux proteins (OEP)"/>
    <property type="match status" value="1"/>
</dbReference>
<dbReference type="GO" id="GO:0015562">
    <property type="term" value="F:efflux transmembrane transporter activity"/>
    <property type="evidence" value="ECO:0007669"/>
    <property type="project" value="InterPro"/>
</dbReference>
<dbReference type="Proteomes" id="UP000006320">
    <property type="component" value="Unassembled WGS sequence"/>
</dbReference>
<proteinExistence type="predicted"/>
<evidence type="ECO:0000313" key="3">
    <source>
        <dbReference type="Proteomes" id="UP000006320"/>
    </source>
</evidence>
<sequence length="403" mass="45163">MLTAGMLLTLGLPVHASQQLSWAGWLMQSVEQHPTMQAYNHLQTSSELSALGMAKPLYNPSLNTSIEQEGSDTNFQIGLSSDIDWWDMKATRTELGNLSAQQARVDKTIITNDLLADIMTAQVQTALGEEAYELAKLQVEQDLKVLQLTRDQLSAGEVNRTEVAMAKAVVGQGMVLENERLSEWLGAQQSLRELAGERAQSYTIDHAFWGSSIASTAGVDVIKLPEVQRSRLNWLEAKQEADRQVQANKPVPNLGVGVGKQAGESIISLNVSVPIQWRNDYREVNEAAREAALASEQQLHAKMLSAQEKLRSLRLQLRQTQQRYEQWRDLHENYLSEEITVLQNRYAQGDLSMADYQWQVQQLRAGMQAGLTLKQNYQITFIAYLHATGRLAAYVLSLNLQEQ</sequence>
<dbReference type="AlphaFoldDB" id="A0AAV3UT76"/>
<dbReference type="EMBL" id="BAEM01000006">
    <property type="protein sequence ID" value="GAC08306.1"/>
    <property type="molecule type" value="Genomic_DNA"/>
</dbReference>
<keyword evidence="1" id="KW-0175">Coiled coil</keyword>
<evidence type="ECO:0000256" key="1">
    <source>
        <dbReference type="SAM" id="Coils"/>
    </source>
</evidence>
<protein>
    <recommendedName>
        <fullName evidence="4">Outer membrane efflux protein</fullName>
    </recommendedName>
</protein>
<organism evidence="2 3">
    <name type="scientific">Paraglaciecola chathamensis S18K6</name>
    <dbReference type="NCBI Taxonomy" id="1127672"/>
    <lineage>
        <taxon>Bacteria</taxon>
        <taxon>Pseudomonadati</taxon>
        <taxon>Pseudomonadota</taxon>
        <taxon>Gammaproteobacteria</taxon>
        <taxon>Alteromonadales</taxon>
        <taxon>Alteromonadaceae</taxon>
        <taxon>Paraglaciecola</taxon>
    </lineage>
</organism>
<feature type="coiled-coil region" evidence="1">
    <location>
        <begin position="303"/>
        <end position="337"/>
    </location>
</feature>
<dbReference type="SUPFAM" id="SSF56954">
    <property type="entry name" value="Outer membrane efflux proteins (OEP)"/>
    <property type="match status" value="1"/>
</dbReference>
<reference evidence="2 3" key="1">
    <citation type="journal article" date="2017" name="Antonie Van Leeuwenhoek">
        <title>Rhizobium rhizosphaerae sp. nov., a novel species isolated from rice rhizosphere.</title>
        <authorList>
            <person name="Zhao J.J."/>
            <person name="Zhang J."/>
            <person name="Zhang R.J."/>
            <person name="Zhang C.W."/>
            <person name="Yin H.Q."/>
            <person name="Zhang X.X."/>
        </authorList>
    </citation>
    <scope>NUCLEOTIDE SEQUENCE [LARGE SCALE GENOMIC DNA]</scope>
    <source>
        <strain evidence="2 3">S18K6</strain>
    </source>
</reference>
<comment type="caution">
    <text evidence="2">The sequence shown here is derived from an EMBL/GenBank/DDBJ whole genome shotgun (WGS) entry which is preliminary data.</text>
</comment>